<dbReference type="VEuPathDB" id="FungiDB:EYZ11_009688"/>
<evidence type="ECO:0000313" key="1">
    <source>
        <dbReference type="EMBL" id="THC90857.1"/>
    </source>
</evidence>
<name>A0A4S3J9F6_9EURO</name>
<dbReference type="EMBL" id="SOSA01000474">
    <property type="protein sequence ID" value="THC90857.1"/>
    <property type="molecule type" value="Genomic_DNA"/>
</dbReference>
<comment type="caution">
    <text evidence="1">The sequence shown here is derived from an EMBL/GenBank/DDBJ whole genome shotgun (WGS) entry which is preliminary data.</text>
</comment>
<gene>
    <name evidence="1" type="ORF">EYZ11_009688</name>
</gene>
<reference evidence="1 2" key="1">
    <citation type="submission" date="2019-03" db="EMBL/GenBank/DDBJ databases">
        <title>The genome sequence of a newly discovered highly antifungal drug resistant Aspergillus species, Aspergillus tanneri NIH 1004.</title>
        <authorList>
            <person name="Mounaud S."/>
            <person name="Singh I."/>
            <person name="Joardar V."/>
            <person name="Pakala S."/>
            <person name="Pakala S."/>
            <person name="Venepally P."/>
            <person name="Hoover J."/>
            <person name="Nierman W."/>
            <person name="Chung J."/>
            <person name="Losada L."/>
        </authorList>
    </citation>
    <scope>NUCLEOTIDE SEQUENCE [LARGE SCALE GENOMIC DNA]</scope>
    <source>
        <strain evidence="1 2">NIH1004</strain>
    </source>
</reference>
<organism evidence="1 2">
    <name type="scientific">Aspergillus tanneri</name>
    <dbReference type="NCBI Taxonomy" id="1220188"/>
    <lineage>
        <taxon>Eukaryota</taxon>
        <taxon>Fungi</taxon>
        <taxon>Dikarya</taxon>
        <taxon>Ascomycota</taxon>
        <taxon>Pezizomycotina</taxon>
        <taxon>Eurotiomycetes</taxon>
        <taxon>Eurotiomycetidae</taxon>
        <taxon>Eurotiales</taxon>
        <taxon>Aspergillaceae</taxon>
        <taxon>Aspergillus</taxon>
        <taxon>Aspergillus subgen. Circumdati</taxon>
    </lineage>
</organism>
<sequence length="31" mass="3310">MEWEPAFSLAALKYALAHSVASYVPSGAVGW</sequence>
<accession>A0A4S3J9F6</accession>
<evidence type="ECO:0000313" key="2">
    <source>
        <dbReference type="Proteomes" id="UP000308092"/>
    </source>
</evidence>
<proteinExistence type="predicted"/>
<dbReference type="AlphaFoldDB" id="A0A4S3J9F6"/>
<dbReference type="Proteomes" id="UP000308092">
    <property type="component" value="Unassembled WGS sequence"/>
</dbReference>
<keyword evidence="2" id="KW-1185">Reference proteome</keyword>
<protein>
    <submittedName>
        <fullName evidence="1">Uncharacterized protein</fullName>
    </submittedName>
</protein>